<dbReference type="EMBL" id="PYAG01000041">
    <property type="protein sequence ID" value="RAO26472.1"/>
    <property type="molecule type" value="Genomic_DNA"/>
</dbReference>
<dbReference type="RefSeq" id="WP_112678854.1">
    <property type="nucleotide sequence ID" value="NZ_PYAG01000041.1"/>
</dbReference>
<organism evidence="2 3">
    <name type="scientific">Micromonospora saelicesensis</name>
    <dbReference type="NCBI Taxonomy" id="285676"/>
    <lineage>
        <taxon>Bacteria</taxon>
        <taxon>Bacillati</taxon>
        <taxon>Actinomycetota</taxon>
        <taxon>Actinomycetes</taxon>
        <taxon>Micromonosporales</taxon>
        <taxon>Micromonosporaceae</taxon>
        <taxon>Micromonospora</taxon>
    </lineage>
</organism>
<gene>
    <name evidence="2" type="ORF">PSN13_06500</name>
</gene>
<reference evidence="2 3" key="1">
    <citation type="submission" date="2018-03" db="EMBL/GenBank/DDBJ databases">
        <title>Defining the species Micromonospora saelicesensis and Micromonospora noduli under the framework of genomics.</title>
        <authorList>
            <person name="Riesco R."/>
            <person name="Trujillo M.E."/>
        </authorList>
    </citation>
    <scope>NUCLEOTIDE SEQUENCE [LARGE SCALE GENOMIC DNA]</scope>
    <source>
        <strain evidence="2 3">PSN13</strain>
    </source>
</reference>
<name>A0A328NF87_9ACTN</name>
<evidence type="ECO:0000313" key="3">
    <source>
        <dbReference type="Proteomes" id="UP000249419"/>
    </source>
</evidence>
<proteinExistence type="predicted"/>
<protein>
    <submittedName>
        <fullName evidence="2">Uncharacterized protein</fullName>
    </submittedName>
</protein>
<comment type="caution">
    <text evidence="2">The sequence shown here is derived from an EMBL/GenBank/DDBJ whole genome shotgun (WGS) entry which is preliminary data.</text>
</comment>
<dbReference type="Proteomes" id="UP000249419">
    <property type="component" value="Unassembled WGS sequence"/>
</dbReference>
<sequence>MPDLVRIRDPKTNTEFSVGARRAEQLVERGAELVKDGAAGDRLGRSLPATDTTTKTAKTSKEQAR</sequence>
<feature type="region of interest" description="Disordered" evidence="1">
    <location>
        <begin position="36"/>
        <end position="65"/>
    </location>
</feature>
<evidence type="ECO:0000313" key="2">
    <source>
        <dbReference type="EMBL" id="RAO26472.1"/>
    </source>
</evidence>
<evidence type="ECO:0000256" key="1">
    <source>
        <dbReference type="SAM" id="MobiDB-lite"/>
    </source>
</evidence>
<accession>A0A328NF87</accession>
<dbReference type="AlphaFoldDB" id="A0A328NF87"/>